<evidence type="ECO:0000256" key="1">
    <source>
        <dbReference type="ARBA" id="ARBA00010641"/>
    </source>
</evidence>
<keyword evidence="5 6" id="KW-0804">Transcription</keyword>
<gene>
    <name evidence="10" type="ORF">SAMN05216276_1020116</name>
</gene>
<evidence type="ECO:0000256" key="4">
    <source>
        <dbReference type="ARBA" id="ARBA00023125"/>
    </source>
</evidence>
<evidence type="ECO:0000259" key="9">
    <source>
        <dbReference type="Pfam" id="PF04545"/>
    </source>
</evidence>
<accession>A0A239ITH1</accession>
<dbReference type="NCBIfam" id="TIGR02937">
    <property type="entry name" value="sigma70-ECF"/>
    <property type="match status" value="1"/>
</dbReference>
<keyword evidence="2 6" id="KW-0805">Transcription regulation</keyword>
<dbReference type="InterPro" id="IPR013325">
    <property type="entry name" value="RNA_pol_sigma_r2"/>
</dbReference>
<evidence type="ECO:0000313" key="11">
    <source>
        <dbReference type="Proteomes" id="UP000198282"/>
    </source>
</evidence>
<keyword evidence="11" id="KW-1185">Reference proteome</keyword>
<evidence type="ECO:0000256" key="2">
    <source>
        <dbReference type="ARBA" id="ARBA00023015"/>
    </source>
</evidence>
<dbReference type="SUPFAM" id="SSF88946">
    <property type="entry name" value="Sigma2 domain of RNA polymerase sigma factors"/>
    <property type="match status" value="1"/>
</dbReference>
<dbReference type="InterPro" id="IPR013324">
    <property type="entry name" value="RNA_pol_sigma_r3/r4-like"/>
</dbReference>
<dbReference type="InterPro" id="IPR036388">
    <property type="entry name" value="WH-like_DNA-bd_sf"/>
</dbReference>
<evidence type="ECO:0000256" key="6">
    <source>
        <dbReference type="RuleBase" id="RU000716"/>
    </source>
</evidence>
<protein>
    <recommendedName>
        <fullName evidence="6">RNA polymerase sigma factor</fullName>
    </recommendedName>
</protein>
<dbReference type="CDD" id="cd06171">
    <property type="entry name" value="Sigma70_r4"/>
    <property type="match status" value="1"/>
</dbReference>
<dbReference type="GO" id="GO:0016987">
    <property type="term" value="F:sigma factor activity"/>
    <property type="evidence" value="ECO:0007669"/>
    <property type="project" value="UniProtKB-KW"/>
</dbReference>
<dbReference type="Proteomes" id="UP000198282">
    <property type="component" value="Unassembled WGS sequence"/>
</dbReference>
<dbReference type="PROSITE" id="PS01063">
    <property type="entry name" value="SIGMA70_ECF"/>
    <property type="match status" value="1"/>
</dbReference>
<reference evidence="10 11" key="1">
    <citation type="submission" date="2017-06" db="EMBL/GenBank/DDBJ databases">
        <authorList>
            <person name="Kim H.J."/>
            <person name="Triplett B.A."/>
        </authorList>
    </citation>
    <scope>NUCLEOTIDE SEQUENCE [LARGE SCALE GENOMIC DNA]</scope>
    <source>
        <strain evidence="10 11">CGMCC 4.2132</strain>
    </source>
</reference>
<dbReference type="Gene3D" id="1.10.10.10">
    <property type="entry name" value="Winged helix-like DNA-binding domain superfamily/Winged helix DNA-binding domain"/>
    <property type="match status" value="1"/>
</dbReference>
<dbReference type="InterPro" id="IPR014284">
    <property type="entry name" value="RNA_pol_sigma-70_dom"/>
</dbReference>
<feature type="domain" description="RNA polymerase sigma-70 region 2" evidence="8">
    <location>
        <begin position="52"/>
        <end position="120"/>
    </location>
</feature>
<dbReference type="Pfam" id="PF04542">
    <property type="entry name" value="Sigma70_r2"/>
    <property type="match status" value="1"/>
</dbReference>
<dbReference type="GO" id="GO:0006352">
    <property type="term" value="P:DNA-templated transcription initiation"/>
    <property type="evidence" value="ECO:0007669"/>
    <property type="project" value="InterPro"/>
</dbReference>
<sequence>MMRQSTCPPLPADPLGARPIVNASRKPGGRRSWLRHLSPADNSNDELIVSELYREYHRPLLAFVVRLTWGDVQWAEDVVQETMLRAWRSADQFDSEAPSLMPWLATVARRIVIDDQRRRDVRPHEADEGPLESVPVPDQMEGLLHQVVVSDALTSLSPAHREILNETILRDRSVNEAAELLGIPVGTVKSRVYYALRALRVALEERGVTA</sequence>
<keyword evidence="4 6" id="KW-0238">DNA-binding</keyword>
<dbReference type="EMBL" id="FZOD01000020">
    <property type="protein sequence ID" value="SNS96859.1"/>
    <property type="molecule type" value="Genomic_DNA"/>
</dbReference>
<dbReference type="InterPro" id="IPR007627">
    <property type="entry name" value="RNA_pol_sigma70_r2"/>
</dbReference>
<keyword evidence="3 6" id="KW-0731">Sigma factor</keyword>
<proteinExistence type="inferred from homology"/>
<dbReference type="PANTHER" id="PTHR43133">
    <property type="entry name" value="RNA POLYMERASE ECF-TYPE SIGMA FACTO"/>
    <property type="match status" value="1"/>
</dbReference>
<dbReference type="InterPro" id="IPR000838">
    <property type="entry name" value="RNA_pol_sigma70_ECF_CS"/>
</dbReference>
<comment type="similarity">
    <text evidence="1 6">Belongs to the sigma-70 factor family. ECF subfamily.</text>
</comment>
<evidence type="ECO:0000313" key="10">
    <source>
        <dbReference type="EMBL" id="SNS96859.1"/>
    </source>
</evidence>
<feature type="domain" description="RNA polymerase sigma-70 region 4" evidence="9">
    <location>
        <begin position="152"/>
        <end position="200"/>
    </location>
</feature>
<dbReference type="SUPFAM" id="SSF88659">
    <property type="entry name" value="Sigma3 and sigma4 domains of RNA polymerase sigma factors"/>
    <property type="match status" value="1"/>
</dbReference>
<evidence type="ECO:0000256" key="7">
    <source>
        <dbReference type="SAM" id="MobiDB-lite"/>
    </source>
</evidence>
<organism evidence="10 11">
    <name type="scientific">Streptosporangium subroseum</name>
    <dbReference type="NCBI Taxonomy" id="106412"/>
    <lineage>
        <taxon>Bacteria</taxon>
        <taxon>Bacillati</taxon>
        <taxon>Actinomycetota</taxon>
        <taxon>Actinomycetes</taxon>
        <taxon>Streptosporangiales</taxon>
        <taxon>Streptosporangiaceae</taxon>
        <taxon>Streptosporangium</taxon>
    </lineage>
</organism>
<evidence type="ECO:0000256" key="5">
    <source>
        <dbReference type="ARBA" id="ARBA00023163"/>
    </source>
</evidence>
<dbReference type="InterPro" id="IPR039425">
    <property type="entry name" value="RNA_pol_sigma-70-like"/>
</dbReference>
<dbReference type="InterPro" id="IPR007630">
    <property type="entry name" value="RNA_pol_sigma70_r4"/>
</dbReference>
<feature type="region of interest" description="Disordered" evidence="7">
    <location>
        <begin position="1"/>
        <end position="37"/>
    </location>
</feature>
<dbReference type="AlphaFoldDB" id="A0A239ITH1"/>
<dbReference type="GO" id="GO:0003677">
    <property type="term" value="F:DNA binding"/>
    <property type="evidence" value="ECO:0007669"/>
    <property type="project" value="UniProtKB-KW"/>
</dbReference>
<name>A0A239ITH1_9ACTN</name>
<dbReference type="Gene3D" id="1.10.1740.10">
    <property type="match status" value="1"/>
</dbReference>
<dbReference type="PANTHER" id="PTHR43133:SF52">
    <property type="entry name" value="ECF RNA POLYMERASE SIGMA FACTOR SIGL"/>
    <property type="match status" value="1"/>
</dbReference>
<dbReference type="Pfam" id="PF04545">
    <property type="entry name" value="Sigma70_r4"/>
    <property type="match status" value="1"/>
</dbReference>
<evidence type="ECO:0000256" key="3">
    <source>
        <dbReference type="ARBA" id="ARBA00023082"/>
    </source>
</evidence>
<evidence type="ECO:0000259" key="8">
    <source>
        <dbReference type="Pfam" id="PF04542"/>
    </source>
</evidence>